<evidence type="ECO:0000259" key="2">
    <source>
        <dbReference type="Pfam" id="PF00326"/>
    </source>
</evidence>
<dbReference type="EMBL" id="JANKHO010000948">
    <property type="protein sequence ID" value="KAJ3504899.1"/>
    <property type="molecule type" value="Genomic_DNA"/>
</dbReference>
<evidence type="ECO:0000256" key="1">
    <source>
        <dbReference type="SAM" id="MobiDB-lite"/>
    </source>
</evidence>
<feature type="region of interest" description="Disordered" evidence="1">
    <location>
        <begin position="492"/>
        <end position="578"/>
    </location>
</feature>
<evidence type="ECO:0000313" key="4">
    <source>
        <dbReference type="Proteomes" id="UP001148786"/>
    </source>
</evidence>
<sequence length="578" mass="63339">MHPFEREELPRITDSPLAYHPPSYHIPGYPANPRMLLARLYLQLGVFLDYYTAEHKPSLSSTLRPLLGGDVDTLRQAVPEECKSLFPQLSVDKGWPPTMLLHGTNDTAVPVEESRNLRSMLENLGVAVQLTEFEGKEHSFDYEPGAEDIWKVHFDNLYAFLLALQTVSALPYDRRAGTDNGIAEIAHDTRENVFYMYRRDGTLYGRFDEENFKQILTLHFCQLVPGWGKIEQYAKDTYGDGGVNIVVNPSEYPNYPATICAANEVVQVKLKGAPSCQESKQSMEGKVDNGDGIATVKAVQGYSNTGSWTVTQTSSFAQSIGFSLQIGIPTVGEASVSSTTTVTIENSLASSFSTTVNHEIAQEFTMNSPDGRQCEASLSTKACSLSGEGKVRFVAQGWIWFNYEDKRSPKTKPDKNNEHYKCENHPLFHFYFLCRIHWTTGAVNIQNAVKNLDERSSFLSFAGSMQTSSNSVYKGNCVNAPALKGKAQINTALKGTPKPPNKKAVKAPAKPSVKAPSKPSGKGPVPKAPAKVPAKPIRKGPAKAPARPAPKGPAKPPACTKRPCKTSRQTRGPAKSPA</sequence>
<feature type="domain" description="Peptidase S9 prolyl oligopeptidase catalytic" evidence="2">
    <location>
        <begin position="94"/>
        <end position="141"/>
    </location>
</feature>
<dbReference type="Gene3D" id="2.170.15.10">
    <property type="entry name" value="Proaerolysin, chain A, domain 3"/>
    <property type="match status" value="1"/>
</dbReference>
<dbReference type="OrthoDB" id="19653at2759"/>
<keyword evidence="4" id="KW-1185">Reference proteome</keyword>
<accession>A0A9W8K3W7</accession>
<reference evidence="3" key="1">
    <citation type="submission" date="2022-07" db="EMBL/GenBank/DDBJ databases">
        <title>Genome Sequence of Agrocybe chaxingu.</title>
        <authorList>
            <person name="Buettner E."/>
        </authorList>
    </citation>
    <scope>NUCLEOTIDE SEQUENCE</scope>
    <source>
        <strain evidence="3">MP-N11</strain>
    </source>
</reference>
<dbReference type="Pfam" id="PF00326">
    <property type="entry name" value="Peptidase_S9"/>
    <property type="match status" value="1"/>
</dbReference>
<dbReference type="SUPFAM" id="SSF53474">
    <property type="entry name" value="alpha/beta-Hydrolases"/>
    <property type="match status" value="1"/>
</dbReference>
<dbReference type="Proteomes" id="UP001148786">
    <property type="component" value="Unassembled WGS sequence"/>
</dbReference>
<gene>
    <name evidence="3" type="ORF">NLJ89_g7696</name>
</gene>
<feature type="compositionally biased region" description="Pro residues" evidence="1">
    <location>
        <begin position="547"/>
        <end position="556"/>
    </location>
</feature>
<dbReference type="SUPFAM" id="SSF56973">
    <property type="entry name" value="Aerolisin/ETX pore-forming domain"/>
    <property type="match status" value="1"/>
</dbReference>
<dbReference type="GO" id="GO:0008236">
    <property type="term" value="F:serine-type peptidase activity"/>
    <property type="evidence" value="ECO:0007669"/>
    <property type="project" value="InterPro"/>
</dbReference>
<dbReference type="InterPro" id="IPR001375">
    <property type="entry name" value="Peptidase_S9_cat"/>
</dbReference>
<protein>
    <recommendedName>
        <fullName evidence="2">Peptidase S9 prolyl oligopeptidase catalytic domain-containing protein</fullName>
    </recommendedName>
</protein>
<name>A0A9W8K3W7_9AGAR</name>
<evidence type="ECO:0000313" key="3">
    <source>
        <dbReference type="EMBL" id="KAJ3504899.1"/>
    </source>
</evidence>
<comment type="caution">
    <text evidence="3">The sequence shown here is derived from an EMBL/GenBank/DDBJ whole genome shotgun (WGS) entry which is preliminary data.</text>
</comment>
<proteinExistence type="predicted"/>
<dbReference type="InterPro" id="IPR029058">
    <property type="entry name" value="AB_hydrolase_fold"/>
</dbReference>
<organism evidence="3 4">
    <name type="scientific">Agrocybe chaxingu</name>
    <dbReference type="NCBI Taxonomy" id="84603"/>
    <lineage>
        <taxon>Eukaryota</taxon>
        <taxon>Fungi</taxon>
        <taxon>Dikarya</taxon>
        <taxon>Basidiomycota</taxon>
        <taxon>Agaricomycotina</taxon>
        <taxon>Agaricomycetes</taxon>
        <taxon>Agaricomycetidae</taxon>
        <taxon>Agaricales</taxon>
        <taxon>Agaricineae</taxon>
        <taxon>Strophariaceae</taxon>
        <taxon>Agrocybe</taxon>
    </lineage>
</organism>
<feature type="compositionally biased region" description="Low complexity" evidence="1">
    <location>
        <begin position="506"/>
        <end position="535"/>
    </location>
</feature>
<dbReference type="AlphaFoldDB" id="A0A9W8K3W7"/>
<dbReference type="Gene3D" id="3.40.50.1820">
    <property type="entry name" value="alpha/beta hydrolase"/>
    <property type="match status" value="1"/>
</dbReference>
<dbReference type="GO" id="GO:0006508">
    <property type="term" value="P:proteolysis"/>
    <property type="evidence" value="ECO:0007669"/>
    <property type="project" value="InterPro"/>
</dbReference>